<dbReference type="Proteomes" id="UP000183629">
    <property type="component" value="Unassembled WGS sequence"/>
</dbReference>
<evidence type="ECO:0000313" key="2">
    <source>
        <dbReference type="Proteomes" id="UP000183629"/>
    </source>
</evidence>
<reference evidence="2" key="1">
    <citation type="submission" date="2016-10" db="EMBL/GenBank/DDBJ databases">
        <authorList>
            <person name="Varghese N."/>
            <person name="Submissions S."/>
        </authorList>
    </citation>
    <scope>NUCLEOTIDE SEQUENCE [LARGE SCALE GENOMIC DNA]</scope>
    <source>
        <strain evidence="2">LMG 15572</strain>
    </source>
</reference>
<evidence type="ECO:0000313" key="1">
    <source>
        <dbReference type="EMBL" id="SFU46229.1"/>
    </source>
</evidence>
<sequence>MEKEKFVIELQEKVNNGTLTVEQAETYIENFSSISKYKNAFFKANKADKEVSEIEVKQDGTVTSKISREQFDEHISQSESNETVVSNAKVYIISPVLVAGTKEKWTGQYDGENIRFHIKDKEFLEKAQNKVISFNTGFFIICELRRIVKTIDGKEHITWEVLEVTHRAIDEDNIVGFEHTKRKKNEKIPGQMSLFE</sequence>
<dbReference type="AlphaFoldDB" id="A0A1I7GCM8"/>
<name>A0A1I7GCM8_9STRE</name>
<dbReference type="RefSeq" id="WP_081348736.1">
    <property type="nucleotide sequence ID" value="NZ_FOLZ01000002.1"/>
</dbReference>
<keyword evidence="2" id="KW-1185">Reference proteome</keyword>
<proteinExistence type="predicted"/>
<dbReference type="EMBL" id="FPBN01000002">
    <property type="protein sequence ID" value="SFU46229.1"/>
    <property type="molecule type" value="Genomic_DNA"/>
</dbReference>
<accession>A0A1I7GCM8</accession>
<protein>
    <submittedName>
        <fullName evidence="1">Uncharacterized protein</fullName>
    </submittedName>
</protein>
<organism evidence="1 2">
    <name type="scientific">Streptococcus gallolyticus</name>
    <dbReference type="NCBI Taxonomy" id="315405"/>
    <lineage>
        <taxon>Bacteria</taxon>
        <taxon>Bacillati</taxon>
        <taxon>Bacillota</taxon>
        <taxon>Bacilli</taxon>
        <taxon>Lactobacillales</taxon>
        <taxon>Streptococcaceae</taxon>
        <taxon>Streptococcus</taxon>
    </lineage>
</organism>
<gene>
    <name evidence="1" type="ORF">SAMN05660328_10269</name>
</gene>